<comment type="caution">
    <text evidence="2">The sequence shown here is derived from an EMBL/GenBank/DDBJ whole genome shotgun (WGS) entry which is preliminary data.</text>
</comment>
<dbReference type="RefSeq" id="WP_034324486.1">
    <property type="nucleotide sequence ID" value="NZ_JFBM01000072.1"/>
</dbReference>
<dbReference type="CDD" id="cd19539">
    <property type="entry name" value="SgcC5_NRPS-like"/>
    <property type="match status" value="1"/>
</dbReference>
<dbReference type="Gene3D" id="3.30.559.30">
    <property type="entry name" value="Nonribosomal peptide synthetase, condensation domain"/>
    <property type="match status" value="1"/>
</dbReference>
<dbReference type="InterPro" id="IPR023213">
    <property type="entry name" value="CAT-like_dom_sf"/>
</dbReference>
<protein>
    <recommendedName>
        <fullName evidence="1">Condensation domain-containing protein</fullName>
    </recommendedName>
</protein>
<accession>A0A2P2FF82</accession>
<dbReference type="Pfam" id="PF00668">
    <property type="entry name" value="Condensation"/>
    <property type="match status" value="1"/>
</dbReference>
<dbReference type="PANTHER" id="PTHR45527">
    <property type="entry name" value="NONRIBOSOMAL PEPTIDE SYNTHETASE"/>
    <property type="match status" value="1"/>
</dbReference>
<dbReference type="PANTHER" id="PTHR45527:SF1">
    <property type="entry name" value="FATTY ACID SYNTHASE"/>
    <property type="match status" value="1"/>
</dbReference>
<dbReference type="GO" id="GO:0008610">
    <property type="term" value="P:lipid biosynthetic process"/>
    <property type="evidence" value="ECO:0007669"/>
    <property type="project" value="UniProtKB-ARBA"/>
</dbReference>
<dbReference type="Gene3D" id="3.30.559.10">
    <property type="entry name" value="Chloramphenicol acetyltransferase-like domain"/>
    <property type="match status" value="1"/>
</dbReference>
<dbReference type="InterPro" id="IPR001242">
    <property type="entry name" value="Condensation_dom"/>
</dbReference>
<proteinExistence type="predicted"/>
<dbReference type="GO" id="GO:0043041">
    <property type="term" value="P:amino acid activation for nonribosomal peptide biosynthetic process"/>
    <property type="evidence" value="ECO:0007669"/>
    <property type="project" value="TreeGrafter"/>
</dbReference>
<feature type="domain" description="Condensation" evidence="1">
    <location>
        <begin position="10"/>
        <end position="341"/>
    </location>
</feature>
<evidence type="ECO:0000313" key="2">
    <source>
        <dbReference type="EMBL" id="KFU75381.1"/>
    </source>
</evidence>
<dbReference type="EMBL" id="JFBM01000072">
    <property type="protein sequence ID" value="KFU75381.1"/>
    <property type="molecule type" value="Genomic_DNA"/>
</dbReference>
<dbReference type="GO" id="GO:0031177">
    <property type="term" value="F:phosphopantetheine binding"/>
    <property type="evidence" value="ECO:0007669"/>
    <property type="project" value="TreeGrafter"/>
</dbReference>
<keyword evidence="3" id="KW-1185">Reference proteome</keyword>
<dbReference type="GO" id="GO:0005737">
    <property type="term" value="C:cytoplasm"/>
    <property type="evidence" value="ECO:0007669"/>
    <property type="project" value="TreeGrafter"/>
</dbReference>
<dbReference type="Proteomes" id="UP000256220">
    <property type="component" value="Unassembled WGS sequence"/>
</dbReference>
<dbReference type="AlphaFoldDB" id="A0A2P2FF82"/>
<dbReference type="SUPFAM" id="SSF52777">
    <property type="entry name" value="CoA-dependent acyltransferases"/>
    <property type="match status" value="2"/>
</dbReference>
<sequence>MSVTDAPTDRIPLTAAQEFLRMFDAGPTDGPFGPLYHVVGAWQVEGSLDLDLLRRALYDVVARHEALRTVVVRDQDPPHQSIQPPTQPRLTVRELSPTGDRQRQIEELLNEVEAEGNDVNELPLVQAVLGRFGEHDSVLMLNAHHTAADAWAMDRIAGDIGACYRDRSAGKPPELPETLQYQDYARWESEHLASPAADKARAYWRRTLEGAGVTTLPTDLPRSSGIPKETAWHRFRIDADLVAATTELASKTKSSPFMVLFTAHQLLLRKLTGVTDVVTPTFTPGRGHSRFRDTVGSFVNFMPLRTDLRDCATVGDAIALTRRVCVEAYSHDIPFMHLMAEAPQLMVPAMDEHRQVGAFQALRSPHMMKAVEVGDLKFTKLWRRELSQPAGSDVPDGILWTLHLGPGTDAVGSLGFNTNRFTADTMSDLLADYLTVLRKVVTNPDATLGSL</sequence>
<evidence type="ECO:0000259" key="1">
    <source>
        <dbReference type="Pfam" id="PF00668"/>
    </source>
</evidence>
<evidence type="ECO:0000313" key="3">
    <source>
        <dbReference type="Proteomes" id="UP000256220"/>
    </source>
</evidence>
<name>A0A2P2FF82_AMYLU</name>
<dbReference type="GO" id="GO:0044550">
    <property type="term" value="P:secondary metabolite biosynthetic process"/>
    <property type="evidence" value="ECO:0007669"/>
    <property type="project" value="TreeGrafter"/>
</dbReference>
<gene>
    <name evidence="2" type="ORF">BB31_41860</name>
</gene>
<reference evidence="2 3" key="1">
    <citation type="journal article" date="2014" name="Genome Announc.">
        <title>Draft Genome Sequence of Amycolatopsis lurida NRRL 2430, Producer of the Glycopeptide Family Antibiotic Ristocetin.</title>
        <authorList>
            <person name="Kwun M.J."/>
            <person name="Hong H.J."/>
        </authorList>
    </citation>
    <scope>NUCLEOTIDE SEQUENCE [LARGE SCALE GENOMIC DNA]</scope>
    <source>
        <strain evidence="2 3">NRRL 2430</strain>
    </source>
</reference>
<dbReference type="GO" id="GO:0003824">
    <property type="term" value="F:catalytic activity"/>
    <property type="evidence" value="ECO:0007669"/>
    <property type="project" value="InterPro"/>
</dbReference>
<organism evidence="2 3">
    <name type="scientific">Amycolatopsis lurida NRRL 2430</name>
    <dbReference type="NCBI Taxonomy" id="1460371"/>
    <lineage>
        <taxon>Bacteria</taxon>
        <taxon>Bacillati</taxon>
        <taxon>Actinomycetota</taxon>
        <taxon>Actinomycetes</taxon>
        <taxon>Pseudonocardiales</taxon>
        <taxon>Pseudonocardiaceae</taxon>
        <taxon>Amycolatopsis</taxon>
    </lineage>
</organism>